<gene>
    <name evidence="1" type="ORF">FWK35_00021002</name>
</gene>
<accession>A0A6G0ZA36</accession>
<organism evidence="1 2">
    <name type="scientific">Aphis craccivora</name>
    <name type="common">Cowpea aphid</name>
    <dbReference type="NCBI Taxonomy" id="307492"/>
    <lineage>
        <taxon>Eukaryota</taxon>
        <taxon>Metazoa</taxon>
        <taxon>Ecdysozoa</taxon>
        <taxon>Arthropoda</taxon>
        <taxon>Hexapoda</taxon>
        <taxon>Insecta</taxon>
        <taxon>Pterygota</taxon>
        <taxon>Neoptera</taxon>
        <taxon>Paraneoptera</taxon>
        <taxon>Hemiptera</taxon>
        <taxon>Sternorrhyncha</taxon>
        <taxon>Aphidomorpha</taxon>
        <taxon>Aphidoidea</taxon>
        <taxon>Aphididae</taxon>
        <taxon>Aphidini</taxon>
        <taxon>Aphis</taxon>
        <taxon>Aphis</taxon>
    </lineage>
</organism>
<reference evidence="1 2" key="1">
    <citation type="submission" date="2019-08" db="EMBL/GenBank/DDBJ databases">
        <title>Whole genome of Aphis craccivora.</title>
        <authorList>
            <person name="Voronova N.V."/>
            <person name="Shulinski R.S."/>
            <person name="Bandarenka Y.V."/>
            <person name="Zhorov D.G."/>
            <person name="Warner D."/>
        </authorList>
    </citation>
    <scope>NUCLEOTIDE SEQUENCE [LARGE SCALE GENOMIC DNA]</scope>
    <source>
        <strain evidence="1">180601</strain>
        <tissue evidence="1">Whole Body</tissue>
    </source>
</reference>
<protein>
    <submittedName>
        <fullName evidence="1">Uncharacterized protein</fullName>
    </submittedName>
</protein>
<proteinExistence type="predicted"/>
<sequence>MIRYNNNNNILQEVTANEHFVYNYKRQLRRSFASLAAGVCGEALAGAVGHGSSAYPHKLFERLSELRVEYCVDHGVDEAVHVAQPCGQYEHPDAGRTLLVHFVADRVQYIAREERHPTE</sequence>
<evidence type="ECO:0000313" key="2">
    <source>
        <dbReference type="Proteomes" id="UP000478052"/>
    </source>
</evidence>
<comment type="caution">
    <text evidence="1">The sequence shown here is derived from an EMBL/GenBank/DDBJ whole genome shotgun (WGS) entry which is preliminary data.</text>
</comment>
<dbReference type="Proteomes" id="UP000478052">
    <property type="component" value="Unassembled WGS sequence"/>
</dbReference>
<keyword evidence="2" id="KW-1185">Reference proteome</keyword>
<dbReference type="EMBL" id="VUJU01000947">
    <property type="protein sequence ID" value="KAF0767530.1"/>
    <property type="molecule type" value="Genomic_DNA"/>
</dbReference>
<name>A0A6G0ZA36_APHCR</name>
<evidence type="ECO:0000313" key="1">
    <source>
        <dbReference type="EMBL" id="KAF0767530.1"/>
    </source>
</evidence>
<dbReference type="AlphaFoldDB" id="A0A6G0ZA36"/>